<name>A0A4V2ZT32_9BACL</name>
<dbReference type="OrthoDB" id="9802065at2"/>
<evidence type="ECO:0000313" key="1">
    <source>
        <dbReference type="EMBL" id="TDF95534.1"/>
    </source>
</evidence>
<comment type="caution">
    <text evidence="1">The sequence shown here is derived from an EMBL/GenBank/DDBJ whole genome shotgun (WGS) entry which is preliminary data.</text>
</comment>
<dbReference type="InterPro" id="IPR016193">
    <property type="entry name" value="Cytidine_deaminase-like"/>
</dbReference>
<keyword evidence="2" id="KW-1185">Reference proteome</keyword>
<accession>A0A4V2ZT32</accession>
<evidence type="ECO:0000313" key="2">
    <source>
        <dbReference type="Proteomes" id="UP000295636"/>
    </source>
</evidence>
<dbReference type="RefSeq" id="WP_133231645.1">
    <property type="nucleotide sequence ID" value="NZ_SMRT01000010.1"/>
</dbReference>
<dbReference type="GO" id="GO:0004643">
    <property type="term" value="F:phosphoribosylaminoimidazolecarboxamide formyltransferase activity"/>
    <property type="evidence" value="ECO:0007669"/>
    <property type="project" value="UniProtKB-EC"/>
</dbReference>
<dbReference type="SUPFAM" id="SSF53927">
    <property type="entry name" value="Cytidine deaminase-like"/>
    <property type="match status" value="1"/>
</dbReference>
<keyword evidence="1" id="KW-0808">Transferase</keyword>
<dbReference type="FunFam" id="3.40.140.20:FF:000003">
    <property type="entry name" value="Bifunctional purine biosynthesis protein"/>
    <property type="match status" value="1"/>
</dbReference>
<dbReference type="InterPro" id="IPR024050">
    <property type="entry name" value="AICAR_Tfase_insert_dom_sf"/>
</dbReference>
<dbReference type="GO" id="GO:0006189">
    <property type="term" value="P:'de novo' IMP biosynthetic process"/>
    <property type="evidence" value="ECO:0007669"/>
    <property type="project" value="TreeGrafter"/>
</dbReference>
<reference evidence="1 2" key="1">
    <citation type="submission" date="2019-03" db="EMBL/GenBank/DDBJ databases">
        <title>This is whole genome sequence of Paenibacillus sp MS74 strain.</title>
        <authorList>
            <person name="Trinh H.N."/>
        </authorList>
    </citation>
    <scope>NUCLEOTIDE SEQUENCE [LARGE SCALE GENOMIC DNA]</scope>
    <source>
        <strain evidence="1 2">MS74</strain>
    </source>
</reference>
<dbReference type="Pfam" id="PF01808">
    <property type="entry name" value="AICARFT_IMPCHas"/>
    <property type="match status" value="1"/>
</dbReference>
<organism evidence="1 2">
    <name type="scientific">Paenibacillus piri</name>
    <dbReference type="NCBI Taxonomy" id="2547395"/>
    <lineage>
        <taxon>Bacteria</taxon>
        <taxon>Bacillati</taxon>
        <taxon>Bacillota</taxon>
        <taxon>Bacilli</taxon>
        <taxon>Bacillales</taxon>
        <taxon>Paenibacillaceae</taxon>
        <taxon>Paenibacillus</taxon>
    </lineage>
</organism>
<sequence length="392" mass="43400">MSNPNEIHLRYGMNPHQKEAKIYSEHGPLPLKVVNGDPGFINLLDALNSYQLARELRQATGLPAAASFKHVSPAGAAVYAPMSPELAKAYFVDGLELSPLATAYARARGADRMSSFGDCAALSDIVDASTAKLLKREVSDLVVAPGYTEEALQILKEKKNGGYLILQIDPEYAADPIEKRNLFGMTLEQQRNNAVIDESALTNIVTNNKELPDSAKRDMLVSLITLKYTQSNSICYALDGQTIGIGAGQQSRIHCTRLAGDKADRWFLRQHPRALSMSFRPGLSRAEQNNAIDLWLEDEVTAVENASWESCFTEVPPRLTREEKREWLNKLQGVTYGSDAFLPFRDNIDRASRSGVKYVVQAGSSMRDEEVVQAANDYGMVMTYSGVRLFHH</sequence>
<dbReference type="AlphaFoldDB" id="A0A4V2ZT32"/>
<dbReference type="NCBIfam" id="NF005492">
    <property type="entry name" value="PRK07106.1"/>
    <property type="match status" value="1"/>
</dbReference>
<dbReference type="Gene3D" id="1.10.287.440">
    <property type="match status" value="1"/>
</dbReference>
<dbReference type="InterPro" id="IPR024051">
    <property type="entry name" value="AICAR_Tfase_dup_dom_sf"/>
</dbReference>
<dbReference type="Proteomes" id="UP000295636">
    <property type="component" value="Unassembled WGS sequence"/>
</dbReference>
<dbReference type="EMBL" id="SMRT01000010">
    <property type="protein sequence ID" value="TDF95534.1"/>
    <property type="molecule type" value="Genomic_DNA"/>
</dbReference>
<dbReference type="GO" id="GO:0003937">
    <property type="term" value="F:IMP cyclohydrolase activity"/>
    <property type="evidence" value="ECO:0007669"/>
    <property type="project" value="InterPro"/>
</dbReference>
<dbReference type="PANTHER" id="PTHR11692">
    <property type="entry name" value="BIFUNCTIONAL PURINE BIOSYNTHESIS PROTEIN PURH"/>
    <property type="match status" value="1"/>
</dbReference>
<protein>
    <submittedName>
        <fullName evidence="1">Phosphoribosylaminoimidazolecarboxamide formyltransferase</fullName>
        <ecNumber evidence="1">2.1.2.3</ecNumber>
    </submittedName>
</protein>
<proteinExistence type="predicted"/>
<dbReference type="Gene3D" id="3.40.140.20">
    <property type="match status" value="2"/>
</dbReference>
<gene>
    <name evidence="1" type="ORF">E1757_20810</name>
</gene>
<dbReference type="SMART" id="SM00798">
    <property type="entry name" value="AICARFT_IMPCHas"/>
    <property type="match status" value="1"/>
</dbReference>
<dbReference type="PANTHER" id="PTHR11692:SF0">
    <property type="entry name" value="BIFUNCTIONAL PURINE BIOSYNTHESIS PROTEIN ATIC"/>
    <property type="match status" value="1"/>
</dbReference>
<dbReference type="GO" id="GO:0005829">
    <property type="term" value="C:cytosol"/>
    <property type="evidence" value="ECO:0007669"/>
    <property type="project" value="TreeGrafter"/>
</dbReference>
<dbReference type="EC" id="2.1.2.3" evidence="1"/>
<dbReference type="InterPro" id="IPR002695">
    <property type="entry name" value="PurH-like"/>
</dbReference>